<dbReference type="InterPro" id="IPR045851">
    <property type="entry name" value="AMP-bd_C_sf"/>
</dbReference>
<dbReference type="InterPro" id="IPR025110">
    <property type="entry name" value="AMP-bd_C"/>
</dbReference>
<dbReference type="InterPro" id="IPR020845">
    <property type="entry name" value="AMP-binding_CS"/>
</dbReference>
<dbReference type="Gene3D" id="3.40.50.980">
    <property type="match status" value="2"/>
</dbReference>
<dbReference type="Pfam" id="PF13193">
    <property type="entry name" value="AMP-binding_C"/>
    <property type="match status" value="1"/>
</dbReference>
<dbReference type="Proteomes" id="UP001560573">
    <property type="component" value="Unassembled WGS sequence"/>
</dbReference>
<comment type="caution">
    <text evidence="3">The sequence shown here is derived from an EMBL/GenBank/DDBJ whole genome shotgun (WGS) entry which is preliminary data.</text>
</comment>
<gene>
    <name evidence="3" type="ORF">QTN47_27795</name>
</gene>
<dbReference type="Pfam" id="PF00501">
    <property type="entry name" value="AMP-binding"/>
    <property type="match status" value="1"/>
</dbReference>
<proteinExistence type="predicted"/>
<dbReference type="InterPro" id="IPR000873">
    <property type="entry name" value="AMP-dep_synth/lig_dom"/>
</dbReference>
<dbReference type="Gene3D" id="3.30.300.30">
    <property type="match status" value="1"/>
</dbReference>
<keyword evidence="4" id="KW-1185">Reference proteome</keyword>
<evidence type="ECO:0000259" key="1">
    <source>
        <dbReference type="Pfam" id="PF00501"/>
    </source>
</evidence>
<name>A0ABV3ZN90_9BACT</name>
<dbReference type="Gene3D" id="3.30.559.30">
    <property type="entry name" value="Nonribosomal peptide synthetase, condensation domain"/>
    <property type="match status" value="1"/>
</dbReference>
<evidence type="ECO:0000259" key="2">
    <source>
        <dbReference type="Pfam" id="PF13193"/>
    </source>
</evidence>
<dbReference type="InterPro" id="IPR010071">
    <property type="entry name" value="AA_adenyl_dom"/>
</dbReference>
<dbReference type="InterPro" id="IPR020459">
    <property type="entry name" value="AMP-binding"/>
</dbReference>
<dbReference type="PANTHER" id="PTHR45527">
    <property type="entry name" value="NONRIBOSOMAL PEPTIDE SYNTHETASE"/>
    <property type="match status" value="1"/>
</dbReference>
<evidence type="ECO:0000313" key="3">
    <source>
        <dbReference type="EMBL" id="MEX6691344.1"/>
    </source>
</evidence>
<dbReference type="NCBIfam" id="TIGR01733">
    <property type="entry name" value="AA-adenyl-dom"/>
    <property type="match status" value="1"/>
</dbReference>
<dbReference type="PANTHER" id="PTHR45527:SF14">
    <property type="entry name" value="PLIPASTATIN SYNTHASE SUBUNIT B"/>
    <property type="match status" value="1"/>
</dbReference>
<dbReference type="RefSeq" id="WP_369332761.1">
    <property type="nucleotide sequence ID" value="NZ_JAULBC010000020.1"/>
</dbReference>
<feature type="non-terminal residue" evidence="3">
    <location>
        <position position="585"/>
    </location>
</feature>
<accession>A0ABV3ZN90</accession>
<protein>
    <submittedName>
        <fullName evidence="3">Amino acid adenylation domain-containing protein</fullName>
    </submittedName>
</protein>
<feature type="domain" description="AMP-dependent synthetase/ligase" evidence="1">
    <location>
        <begin position="82"/>
        <end position="434"/>
    </location>
</feature>
<feature type="non-terminal residue" evidence="3">
    <location>
        <position position="1"/>
    </location>
</feature>
<dbReference type="CDD" id="cd17643">
    <property type="entry name" value="A_NRPS_Cytc1-like"/>
    <property type="match status" value="1"/>
</dbReference>
<dbReference type="Gene3D" id="2.30.38.10">
    <property type="entry name" value="Luciferase, Domain 3"/>
    <property type="match status" value="1"/>
</dbReference>
<dbReference type="PRINTS" id="PR00154">
    <property type="entry name" value="AMPBINDING"/>
</dbReference>
<dbReference type="EMBL" id="JAULBC010000020">
    <property type="protein sequence ID" value="MEX6691344.1"/>
    <property type="molecule type" value="Genomic_DNA"/>
</dbReference>
<evidence type="ECO:0000313" key="4">
    <source>
        <dbReference type="Proteomes" id="UP001560573"/>
    </source>
</evidence>
<feature type="domain" description="AMP-binding enzyme C-terminal" evidence="2">
    <location>
        <begin position="490"/>
        <end position="563"/>
    </location>
</feature>
<dbReference type="PROSITE" id="PS00455">
    <property type="entry name" value="AMP_BINDING"/>
    <property type="match status" value="1"/>
</dbReference>
<reference evidence="3 4" key="1">
    <citation type="submission" date="2023-07" db="EMBL/GenBank/DDBJ databases">
        <authorList>
            <person name="Lian W.-H."/>
        </authorList>
    </citation>
    <scope>NUCLEOTIDE SEQUENCE [LARGE SCALE GENOMIC DNA]</scope>
    <source>
        <strain evidence="3 4">SYSU DXS3180</strain>
    </source>
</reference>
<dbReference type="SUPFAM" id="SSF56801">
    <property type="entry name" value="Acetyl-CoA synthetase-like"/>
    <property type="match status" value="1"/>
</dbReference>
<organism evidence="3 4">
    <name type="scientific">Danxiaibacter flavus</name>
    <dbReference type="NCBI Taxonomy" id="3049108"/>
    <lineage>
        <taxon>Bacteria</taxon>
        <taxon>Pseudomonadati</taxon>
        <taxon>Bacteroidota</taxon>
        <taxon>Chitinophagia</taxon>
        <taxon>Chitinophagales</taxon>
        <taxon>Chitinophagaceae</taxon>
        <taxon>Danxiaibacter</taxon>
    </lineage>
</organism>
<sequence length="585" mass="65049">IVIGSTGRIHIRFCYNATLLDPEYAKRISAHFQQVLLQIAGKGADKLNALDLLGPSEKHQLLYAFNNTEVAYPEDKTIIDLFEEQVAKTPANIAVVYEEEALTYRQLNERSNQLAWHLRSKGVKEETLVPVCIERGLAMIIGILGILKAGGAYVPIDPEYPQERIKYMLQDTSAMLVVSSSRSSNSLKEAEGIQIIELEKEASDITQQPVSNLDKGPEATNLAYVIYTSGSTGKPKGVMIEHRNVVRLFFNQLPLYDFDENDTWSMFHSFCFDFSVWEMLGALLFGGRLVIVPSLISKDAIRFAELLIKEKVTILNQTPSAYYVLQDYLAPGSTEVALRYIIFGGEALNPIRLQPSRELSRNCRFINMYGITETTVHVTFQLVETAHILAGSNSIGRPIPTLSVYILDELLQLVPVGVVGEICVAGAGLARGYLNRRQLTEEKFVQNPYGAGRIYLSGDQGRWLPDGTIEYSGRRDDQVKIRGFRIEPGEIESALLQSELVSQCVVIANEDIQGHKKLTGYVVAKGIFNRESIMAYLQSRLPSYMVPSLLIELDSLPLTPNGKVDKKALPVADGTLQLIGQYVAP</sequence>